<proteinExistence type="predicted"/>
<organism evidence="2 3">
    <name type="scientific">Glycine soja</name>
    <name type="common">Wild soybean</name>
    <dbReference type="NCBI Taxonomy" id="3848"/>
    <lineage>
        <taxon>Eukaryota</taxon>
        <taxon>Viridiplantae</taxon>
        <taxon>Streptophyta</taxon>
        <taxon>Embryophyta</taxon>
        <taxon>Tracheophyta</taxon>
        <taxon>Spermatophyta</taxon>
        <taxon>Magnoliopsida</taxon>
        <taxon>eudicotyledons</taxon>
        <taxon>Gunneridae</taxon>
        <taxon>Pentapetalae</taxon>
        <taxon>rosids</taxon>
        <taxon>fabids</taxon>
        <taxon>Fabales</taxon>
        <taxon>Fabaceae</taxon>
        <taxon>Papilionoideae</taxon>
        <taxon>50 kb inversion clade</taxon>
        <taxon>NPAAA clade</taxon>
        <taxon>indigoferoid/millettioid clade</taxon>
        <taxon>Phaseoleae</taxon>
        <taxon>Glycine</taxon>
        <taxon>Glycine subgen. Soja</taxon>
    </lineage>
</organism>
<feature type="non-terminal residue" evidence="2">
    <location>
        <position position="1"/>
    </location>
</feature>
<feature type="compositionally biased region" description="Polar residues" evidence="1">
    <location>
        <begin position="72"/>
        <end position="82"/>
    </location>
</feature>
<dbReference type="Proteomes" id="UP000289340">
    <property type="component" value="Chromosome 17"/>
</dbReference>
<evidence type="ECO:0000313" key="2">
    <source>
        <dbReference type="EMBL" id="RZB58761.1"/>
    </source>
</evidence>
<name>A0A445GCA6_GLYSO</name>
<sequence length="149" mass="16668">GAEMMLIYIEREREQSKLNCVVCRKMGLGLFKALFCCNKPHEIEVADSWDSSPDNTPKQHSSKPKPKAAPAQCSNNNKHKTSTTQIELFASAISWPSCIDTSSPRISCWPPTIPMQLSKPLVLDSPFSSRKMLPLTKHMNKQIIVANEV</sequence>
<feature type="region of interest" description="Disordered" evidence="1">
    <location>
        <begin position="46"/>
        <end position="82"/>
    </location>
</feature>
<reference evidence="2 3" key="1">
    <citation type="submission" date="2018-09" db="EMBL/GenBank/DDBJ databases">
        <title>A high-quality reference genome of wild soybean provides a powerful tool to mine soybean genomes.</title>
        <authorList>
            <person name="Xie M."/>
            <person name="Chung C.Y.L."/>
            <person name="Li M.-W."/>
            <person name="Wong F.-L."/>
            <person name="Chan T.-F."/>
            <person name="Lam H.-M."/>
        </authorList>
    </citation>
    <scope>NUCLEOTIDE SEQUENCE [LARGE SCALE GENOMIC DNA]</scope>
    <source>
        <strain evidence="3">cv. W05</strain>
        <tissue evidence="2">Hypocotyl of etiolated seedlings</tissue>
    </source>
</reference>
<protein>
    <submittedName>
        <fullName evidence="2">Uncharacterized protein</fullName>
    </submittedName>
</protein>
<gene>
    <name evidence="2" type="ORF">D0Y65_047046</name>
</gene>
<keyword evidence="3" id="KW-1185">Reference proteome</keyword>
<evidence type="ECO:0000313" key="3">
    <source>
        <dbReference type="Proteomes" id="UP000289340"/>
    </source>
</evidence>
<dbReference type="EMBL" id="QZWG01000017">
    <property type="protein sequence ID" value="RZB58761.1"/>
    <property type="molecule type" value="Genomic_DNA"/>
</dbReference>
<dbReference type="AlphaFoldDB" id="A0A445GCA6"/>
<comment type="caution">
    <text evidence="2">The sequence shown here is derived from an EMBL/GenBank/DDBJ whole genome shotgun (WGS) entry which is preliminary data.</text>
</comment>
<evidence type="ECO:0000256" key="1">
    <source>
        <dbReference type="SAM" id="MobiDB-lite"/>
    </source>
</evidence>
<feature type="compositionally biased region" description="Polar residues" evidence="1">
    <location>
        <begin position="49"/>
        <end position="59"/>
    </location>
</feature>
<accession>A0A445GCA6</accession>